<feature type="compositionally biased region" description="Basic residues" evidence="1">
    <location>
        <begin position="34"/>
        <end position="54"/>
    </location>
</feature>
<accession>A0A1V6TYE2</accession>
<comment type="caution">
    <text evidence="2">The sequence shown here is derived from an EMBL/GenBank/DDBJ whole genome shotgun (WGS) entry which is preliminary data.</text>
</comment>
<keyword evidence="3" id="KW-1185">Reference proteome</keyword>
<protein>
    <submittedName>
        <fullName evidence="2">Uncharacterized protein</fullName>
    </submittedName>
</protein>
<feature type="compositionally biased region" description="Basic and acidic residues" evidence="1">
    <location>
        <begin position="24"/>
        <end position="33"/>
    </location>
</feature>
<organism evidence="2 3">
    <name type="scientific">Penicillium steckii</name>
    <dbReference type="NCBI Taxonomy" id="303698"/>
    <lineage>
        <taxon>Eukaryota</taxon>
        <taxon>Fungi</taxon>
        <taxon>Dikarya</taxon>
        <taxon>Ascomycota</taxon>
        <taxon>Pezizomycotina</taxon>
        <taxon>Eurotiomycetes</taxon>
        <taxon>Eurotiomycetidae</taxon>
        <taxon>Eurotiales</taxon>
        <taxon>Aspergillaceae</taxon>
        <taxon>Penicillium</taxon>
    </lineage>
</organism>
<dbReference type="Pfam" id="PF11951">
    <property type="entry name" value="Fungal_trans_2"/>
    <property type="match status" value="1"/>
</dbReference>
<dbReference type="OrthoDB" id="4159781at2759"/>
<evidence type="ECO:0000313" key="2">
    <source>
        <dbReference type="EMBL" id="OQE31342.1"/>
    </source>
</evidence>
<dbReference type="PANTHER" id="PTHR37540">
    <property type="entry name" value="TRANSCRIPTION FACTOR (ACR-2), PUTATIVE-RELATED-RELATED"/>
    <property type="match status" value="1"/>
</dbReference>
<dbReference type="AlphaFoldDB" id="A0A1V6TYE2"/>
<gene>
    <name evidence="2" type="ORF">PENSTE_c001G08654</name>
</gene>
<evidence type="ECO:0000313" key="3">
    <source>
        <dbReference type="Proteomes" id="UP000191285"/>
    </source>
</evidence>
<reference evidence="3" key="1">
    <citation type="journal article" date="2017" name="Nat. Microbiol.">
        <title>Global analysis of biosynthetic gene clusters reveals vast potential of secondary metabolite production in Penicillium species.</title>
        <authorList>
            <person name="Nielsen J.C."/>
            <person name="Grijseels S."/>
            <person name="Prigent S."/>
            <person name="Ji B."/>
            <person name="Dainat J."/>
            <person name="Nielsen K.F."/>
            <person name="Frisvad J.C."/>
            <person name="Workman M."/>
            <person name="Nielsen J."/>
        </authorList>
    </citation>
    <scope>NUCLEOTIDE SEQUENCE [LARGE SCALE GENOMIC DNA]</scope>
    <source>
        <strain evidence="3">IBT 24891</strain>
    </source>
</reference>
<dbReference type="PANTHER" id="PTHR37540:SF5">
    <property type="entry name" value="TRANSCRIPTION FACTOR DOMAIN-CONTAINING PROTEIN"/>
    <property type="match status" value="1"/>
</dbReference>
<dbReference type="STRING" id="303698.A0A1V6TYE2"/>
<evidence type="ECO:0000256" key="1">
    <source>
        <dbReference type="SAM" id="MobiDB-lite"/>
    </source>
</evidence>
<sequence length="453" mass="51709">MSRQPSSSSSGTSQFAFVSGNEQSEARSHAMKEHWKRRHQRNHEAKAHHRKRSSRTLLPRSKIGEGVKASCAAYPNSSSESELQREGNIVGNYQEPPSVPAQLLSGMSLALSTSRPDPFQTCPVHLTSQHQKLLYHWIGTHAAMMFENLDVTEFNPMKDVWFPLDLSNASSFNSIMAHSAAHLSHLYAGTPPTRGTTSSEALKYKLEAVRILRLWLSDPEKELSEDAFSAVVRLLTFERYWGTVEDWNIHRDGLQRMIDAKGGIETLHDNWRLEMVVYLVSLMSRPSWLEPTNDLEKITHPNSSHIFQQQTPSFDMHMHETELLVCVFSMSVLVQESLSHLADVNNLSQIHRISLAEFEETLRNSHQTWYHSAQQLRYMLYTKFIQLHGEGQRNMNYTMNLVQVLSTLSLEARQGVEQCLLNLLYQLGNKDSSFSLKDDRWSPDSLLSSIHGH</sequence>
<feature type="compositionally biased region" description="Low complexity" evidence="1">
    <location>
        <begin position="1"/>
        <end position="13"/>
    </location>
</feature>
<feature type="compositionally biased region" description="Polar residues" evidence="1">
    <location>
        <begin position="14"/>
        <end position="23"/>
    </location>
</feature>
<dbReference type="InterPro" id="IPR021858">
    <property type="entry name" value="Fun_TF"/>
</dbReference>
<proteinExistence type="predicted"/>
<name>A0A1V6TYE2_9EURO</name>
<dbReference type="EMBL" id="MLKD01000001">
    <property type="protein sequence ID" value="OQE31342.1"/>
    <property type="molecule type" value="Genomic_DNA"/>
</dbReference>
<dbReference type="Proteomes" id="UP000191285">
    <property type="component" value="Unassembled WGS sequence"/>
</dbReference>
<feature type="region of interest" description="Disordered" evidence="1">
    <location>
        <begin position="1"/>
        <end position="62"/>
    </location>
</feature>